<evidence type="ECO:0008006" key="3">
    <source>
        <dbReference type="Google" id="ProtNLM"/>
    </source>
</evidence>
<evidence type="ECO:0000313" key="2">
    <source>
        <dbReference type="Proteomes" id="UP000770661"/>
    </source>
</evidence>
<dbReference type="EMBL" id="JACEEZ010003851">
    <property type="protein sequence ID" value="KAG0726959.1"/>
    <property type="molecule type" value="Genomic_DNA"/>
</dbReference>
<comment type="caution">
    <text evidence="1">The sequence shown here is derived from an EMBL/GenBank/DDBJ whole genome shotgun (WGS) entry which is preliminary data.</text>
</comment>
<dbReference type="Proteomes" id="UP000770661">
    <property type="component" value="Unassembled WGS sequence"/>
</dbReference>
<keyword evidence="2" id="KW-1185">Reference proteome</keyword>
<protein>
    <recommendedName>
        <fullName evidence="3">Fanconi Anaemia group E protein C-terminal domain-containing protein</fullName>
    </recommendedName>
</protein>
<dbReference type="OrthoDB" id="6380350at2759"/>
<proteinExistence type="predicted"/>
<sequence length="193" mass="21668">MVALVGKILLLPKNHFNTLPQPTLTLLPLSQLYHLTSKLTTPVMDCLKQLLEVHAAVVIDSCLLPLLSLLPSLQEHHKDIIQHLAPLCAPRLATCLLSTYSERLDTDLPIFQLLCECADFRATDTHTAALAVLTRLAPQHHTSTKFGQCLLSVLRRYGPHLQELKGFRFVVNSHASSLRKLVEMQMKKLEKIK</sequence>
<dbReference type="AlphaFoldDB" id="A0A8J4YTZ2"/>
<evidence type="ECO:0000313" key="1">
    <source>
        <dbReference type="EMBL" id="KAG0726959.1"/>
    </source>
</evidence>
<reference evidence="1" key="1">
    <citation type="submission" date="2020-07" db="EMBL/GenBank/DDBJ databases">
        <title>The High-quality genome of the commercially important snow crab, Chionoecetes opilio.</title>
        <authorList>
            <person name="Jeong J.-H."/>
            <person name="Ryu S."/>
        </authorList>
    </citation>
    <scope>NUCLEOTIDE SEQUENCE</scope>
    <source>
        <strain evidence="1">MADBK_172401_WGS</strain>
        <tissue evidence="1">Digestive gland</tissue>
    </source>
</reference>
<organism evidence="1 2">
    <name type="scientific">Chionoecetes opilio</name>
    <name type="common">Atlantic snow crab</name>
    <name type="synonym">Cancer opilio</name>
    <dbReference type="NCBI Taxonomy" id="41210"/>
    <lineage>
        <taxon>Eukaryota</taxon>
        <taxon>Metazoa</taxon>
        <taxon>Ecdysozoa</taxon>
        <taxon>Arthropoda</taxon>
        <taxon>Crustacea</taxon>
        <taxon>Multicrustacea</taxon>
        <taxon>Malacostraca</taxon>
        <taxon>Eumalacostraca</taxon>
        <taxon>Eucarida</taxon>
        <taxon>Decapoda</taxon>
        <taxon>Pleocyemata</taxon>
        <taxon>Brachyura</taxon>
        <taxon>Eubrachyura</taxon>
        <taxon>Majoidea</taxon>
        <taxon>Majidae</taxon>
        <taxon>Chionoecetes</taxon>
    </lineage>
</organism>
<dbReference type="Gene3D" id="1.25.40.480">
    <property type="match status" value="1"/>
</dbReference>
<gene>
    <name evidence="1" type="ORF">GWK47_035589</name>
</gene>
<name>A0A8J4YTZ2_CHIOP</name>
<accession>A0A8J4YTZ2</accession>